<evidence type="ECO:0000313" key="2">
    <source>
        <dbReference type="EMBL" id="CAF4110931.1"/>
    </source>
</evidence>
<dbReference type="SUPFAM" id="SSF51197">
    <property type="entry name" value="Clavaminate synthase-like"/>
    <property type="match status" value="1"/>
</dbReference>
<proteinExistence type="predicted"/>
<organism evidence="2 3">
    <name type="scientific">Adineta steineri</name>
    <dbReference type="NCBI Taxonomy" id="433720"/>
    <lineage>
        <taxon>Eukaryota</taxon>
        <taxon>Metazoa</taxon>
        <taxon>Spiralia</taxon>
        <taxon>Gnathifera</taxon>
        <taxon>Rotifera</taxon>
        <taxon>Eurotatoria</taxon>
        <taxon>Bdelloidea</taxon>
        <taxon>Adinetida</taxon>
        <taxon>Adinetidae</taxon>
        <taxon>Adineta</taxon>
    </lineage>
</organism>
<protein>
    <recommendedName>
        <fullName evidence="4">TauD/TfdA-like domain-containing protein</fullName>
    </recommendedName>
</protein>
<dbReference type="AlphaFoldDB" id="A0A819VL75"/>
<comment type="caution">
    <text evidence="2">The sequence shown here is derived from an EMBL/GenBank/DDBJ whole genome shotgun (WGS) entry which is preliminary data.</text>
</comment>
<keyword evidence="1" id="KW-0560">Oxidoreductase</keyword>
<feature type="non-terminal residue" evidence="2">
    <location>
        <position position="226"/>
    </location>
</feature>
<evidence type="ECO:0000313" key="3">
    <source>
        <dbReference type="Proteomes" id="UP000663868"/>
    </source>
</evidence>
<evidence type="ECO:0000256" key="1">
    <source>
        <dbReference type="ARBA" id="ARBA00023002"/>
    </source>
</evidence>
<dbReference type="EMBL" id="CAJOBB010004976">
    <property type="protein sequence ID" value="CAF4110931.1"/>
    <property type="molecule type" value="Genomic_DNA"/>
</dbReference>
<evidence type="ECO:0008006" key="4">
    <source>
        <dbReference type="Google" id="ProtNLM"/>
    </source>
</evidence>
<accession>A0A819VL75</accession>
<sequence>MNFDCNNYDFDPNQLPEIERALENDGYVRIQFSDQHLPNDNDFPTNMEKFFISIIEKLGGQCLTHNEQNDSFVWHVQPIQTNSKIQKQSLARSQTVDEFLFHTDCSYEINPPEYMALFVLEQDQFGGGQLEVIQLSDILQLLSLQTKEKLSNENFRINISLEFRKSKELDHINAPILLDHDKIRYRSDILSEQNHEELNELNLIIQQVKKYQPELNKYTMIILNNQ</sequence>
<dbReference type="Proteomes" id="UP000663868">
    <property type="component" value="Unassembled WGS sequence"/>
</dbReference>
<reference evidence="2" key="1">
    <citation type="submission" date="2021-02" db="EMBL/GenBank/DDBJ databases">
        <authorList>
            <person name="Nowell W R."/>
        </authorList>
    </citation>
    <scope>NUCLEOTIDE SEQUENCE</scope>
</reference>
<name>A0A819VL75_9BILA</name>
<gene>
    <name evidence="2" type="ORF">KXQ929_LOCUS35078</name>
</gene>
<dbReference type="GO" id="GO:0016491">
    <property type="term" value="F:oxidoreductase activity"/>
    <property type="evidence" value="ECO:0007669"/>
    <property type="project" value="UniProtKB-KW"/>
</dbReference>
<dbReference type="InterPro" id="IPR042098">
    <property type="entry name" value="TauD-like_sf"/>
</dbReference>
<dbReference type="Gene3D" id="3.60.130.10">
    <property type="entry name" value="Clavaminate synthase-like"/>
    <property type="match status" value="1"/>
</dbReference>